<name>S9QES6_9RHOB</name>
<protein>
    <submittedName>
        <fullName evidence="2">Uncharacterized protein</fullName>
    </submittedName>
</protein>
<sequence length="177" mass="19263">MPRAKSVQIYLKPGLEEDDRLLAFWRACQRNSRPQEVFRRLLNVGFAELIDRGEISPKMLSEIQAELQGHVVDPLDQPARPARRPAAAPEPDSKDPIASGPEEETTEDVADDQVLPEEADPTDDAKDPENPAPDPDPDEEGAASNTGGARTPDSGNEPSDIAQRPAPGRHAFIGDIM</sequence>
<accession>S9QES6</accession>
<keyword evidence="3" id="KW-1185">Reference proteome</keyword>
<feature type="compositionally biased region" description="Polar residues" evidence="1">
    <location>
        <begin position="144"/>
        <end position="157"/>
    </location>
</feature>
<evidence type="ECO:0000313" key="3">
    <source>
        <dbReference type="Proteomes" id="UP000015347"/>
    </source>
</evidence>
<reference evidence="3" key="1">
    <citation type="journal article" date="2014" name="Stand. Genomic Sci.">
        <title>Genome sequence of the exopolysaccharide-producing Salipiger mucosus type strain (DSM 16094(T)), a moderately halophilic member of the Roseobacter clade.</title>
        <authorList>
            <person name="Riedel T."/>
            <person name="Spring S."/>
            <person name="Fiebig A."/>
            <person name="Petersen J."/>
            <person name="Kyrpides N.C."/>
            <person name="Goker M."/>
            <person name="Klenk H.P."/>
        </authorList>
    </citation>
    <scope>NUCLEOTIDE SEQUENCE [LARGE SCALE GENOMIC DNA]</scope>
    <source>
        <strain evidence="3">DSM 16094</strain>
    </source>
</reference>
<dbReference type="EMBL" id="APVH01000042">
    <property type="protein sequence ID" value="EPX78058.1"/>
    <property type="molecule type" value="Genomic_DNA"/>
</dbReference>
<comment type="caution">
    <text evidence="2">The sequence shown here is derived from an EMBL/GenBank/DDBJ whole genome shotgun (WGS) entry which is preliminary data.</text>
</comment>
<dbReference type="HOGENOM" id="CLU_1516881_0_0_5"/>
<organism evidence="2 3">
    <name type="scientific">Salipiger mucosus DSM 16094</name>
    <dbReference type="NCBI Taxonomy" id="1123237"/>
    <lineage>
        <taxon>Bacteria</taxon>
        <taxon>Pseudomonadati</taxon>
        <taxon>Pseudomonadota</taxon>
        <taxon>Alphaproteobacteria</taxon>
        <taxon>Rhodobacterales</taxon>
        <taxon>Roseobacteraceae</taxon>
        <taxon>Salipiger</taxon>
    </lineage>
</organism>
<evidence type="ECO:0000313" key="2">
    <source>
        <dbReference type="EMBL" id="EPX78058.1"/>
    </source>
</evidence>
<dbReference type="RefSeq" id="WP_021120746.1">
    <property type="nucleotide sequence ID" value="NZ_KE557281.1"/>
</dbReference>
<dbReference type="STRING" id="1123237.Salmuc_03380"/>
<feature type="compositionally biased region" description="Acidic residues" evidence="1">
    <location>
        <begin position="101"/>
        <end position="122"/>
    </location>
</feature>
<dbReference type="Proteomes" id="UP000015347">
    <property type="component" value="Unassembled WGS sequence"/>
</dbReference>
<dbReference type="AlphaFoldDB" id="S9QES6"/>
<feature type="region of interest" description="Disordered" evidence="1">
    <location>
        <begin position="72"/>
        <end position="177"/>
    </location>
</feature>
<dbReference type="OrthoDB" id="10003578at2"/>
<gene>
    <name evidence="2" type="ORF">Salmuc_03380</name>
</gene>
<proteinExistence type="predicted"/>
<feature type="compositionally biased region" description="Low complexity" evidence="1">
    <location>
        <begin position="78"/>
        <end position="90"/>
    </location>
</feature>
<evidence type="ECO:0000256" key="1">
    <source>
        <dbReference type="SAM" id="MobiDB-lite"/>
    </source>
</evidence>